<dbReference type="InterPro" id="IPR036134">
    <property type="entry name" value="Crypto/Photolyase_FAD-like_sf"/>
</dbReference>
<dbReference type="PANTHER" id="PTHR11455:SF9">
    <property type="entry name" value="CRYPTOCHROME CIRCADIAN CLOCK 5 ISOFORM X1"/>
    <property type="match status" value="1"/>
</dbReference>
<dbReference type="GO" id="GO:0071949">
    <property type="term" value="F:FAD binding"/>
    <property type="evidence" value="ECO:0007669"/>
    <property type="project" value="TreeGrafter"/>
</dbReference>
<dbReference type="EMBL" id="CP002026">
    <property type="protein sequence ID" value="ADH88714.1"/>
    <property type="molecule type" value="Genomic_DNA"/>
</dbReference>
<sequence length="479" mass="53661">MPASPALVWFRDDLRLADNPALHAAQRSGRPLVLLYLLDEESEGIRPLGGAARWWLGRALASVTEAIEAKGGQLILRRGKAGEVVPAVAAEAKAGAIYWNRRYGAAEIAVDAALKTELAQKGLMVESFNGSLLHEPWTVKTQSGGPFKVFGPFYRNAAQHDIRRPARVGSHWHFAETPAGDELRDWKLEPTTPDWAGGLRESWIPGEDGGRAALAAFVDGGLRSYAAGRDRPDMEHTSRLSPYLRFGHLSPQQVLAAVRHAADAGEVRGTDVEKFVSELYWREFSYHLLFHFPDLAQVNFNRRFDGFEWNQDAKIERAWQRGLTGYPLIDAGMRQLWQTGWMHNRVRMVAASFLIKHALVDWRRGEVWFWDTLVDADPANNAASWQWVAGSGADAAPYFRIFNPVTQGEKFDPDGAYVRRFVPELAGLPDTSIHKPWQAPPQVLAQAGVRLGETYPHPIVDHAAARRRALERYQRIRGD</sequence>
<keyword evidence="12" id="KW-0456">Lyase</keyword>
<evidence type="ECO:0000256" key="2">
    <source>
        <dbReference type="ARBA" id="ARBA00013149"/>
    </source>
</evidence>
<keyword evidence="5 8" id="KW-0274">FAD</keyword>
<proteinExistence type="inferred from homology"/>
<feature type="binding site" evidence="8">
    <location>
        <begin position="237"/>
        <end position="241"/>
    </location>
    <ligand>
        <name>FAD</name>
        <dbReference type="ChEBI" id="CHEBI:57692"/>
    </ligand>
</feature>
<keyword evidence="6 10" id="KW-0157">Chromophore</keyword>
<feature type="binding site" evidence="8">
    <location>
        <position position="225"/>
    </location>
    <ligand>
        <name>FAD</name>
        <dbReference type="ChEBI" id="CHEBI:57692"/>
    </ligand>
</feature>
<dbReference type="SUPFAM" id="SSF52425">
    <property type="entry name" value="Cryptochrome/photolyase, N-terminal domain"/>
    <property type="match status" value="1"/>
</dbReference>
<dbReference type="PRINTS" id="PR00147">
    <property type="entry name" value="DNAPHOTLYASE"/>
</dbReference>
<dbReference type="InterPro" id="IPR006050">
    <property type="entry name" value="DNA_photolyase_N"/>
</dbReference>
<dbReference type="eggNOG" id="COG0415">
    <property type="taxonomic scope" value="Bacteria"/>
</dbReference>
<dbReference type="OrthoDB" id="9772484at2"/>
<name>D7A909_ANCN5</name>
<dbReference type="Pfam" id="PF03441">
    <property type="entry name" value="FAD_binding_7"/>
    <property type="match status" value="1"/>
</dbReference>
<dbReference type="STRING" id="639283.Snov_1404"/>
<feature type="binding site" evidence="8">
    <location>
        <begin position="375"/>
        <end position="377"/>
    </location>
    <ligand>
        <name>FAD</name>
        <dbReference type="ChEBI" id="CHEBI:57692"/>
    </ligand>
</feature>
<evidence type="ECO:0000256" key="6">
    <source>
        <dbReference type="ARBA" id="ARBA00022991"/>
    </source>
</evidence>
<gene>
    <name evidence="12" type="ordered locus">Snov_1404</name>
</gene>
<keyword evidence="13" id="KW-1185">Reference proteome</keyword>
<dbReference type="PROSITE" id="PS51645">
    <property type="entry name" value="PHR_CRY_ALPHA_BETA"/>
    <property type="match status" value="1"/>
</dbReference>
<feature type="site" description="Electron transfer via tryptophanyl radical" evidence="9">
    <location>
        <position position="385"/>
    </location>
</feature>
<dbReference type="HOGENOM" id="CLU_010348_2_2_5"/>
<reference evidence="12 13" key="1">
    <citation type="journal article" date="2012" name="Stand. Genomic Sci.">
        <title>Complete genome sequence of the facultatively chemolithoautotrophic and methylotrophic alpha Proteobacterium Starkeya novella type strain (ATCC 8093(T)).</title>
        <authorList>
            <person name="Kappler U."/>
            <person name="Davenport K."/>
            <person name="Beatson S."/>
            <person name="Lucas S."/>
            <person name="Lapidus A."/>
            <person name="Copeland A."/>
            <person name="Berry K.W."/>
            <person name="Glavina Del Rio T."/>
            <person name="Hammon N."/>
            <person name="Dalin E."/>
            <person name="Tice H."/>
            <person name="Pitluck S."/>
            <person name="Richardson P."/>
            <person name="Bruce D."/>
            <person name="Goodwin L.A."/>
            <person name="Han C."/>
            <person name="Tapia R."/>
            <person name="Detter J.C."/>
            <person name="Chang Y.J."/>
            <person name="Jeffries C.D."/>
            <person name="Land M."/>
            <person name="Hauser L."/>
            <person name="Kyrpides N.C."/>
            <person name="Goker M."/>
            <person name="Ivanova N."/>
            <person name="Klenk H.P."/>
            <person name="Woyke T."/>
        </authorList>
    </citation>
    <scope>NUCLEOTIDE SEQUENCE [LARGE SCALE GENOMIC DNA]</scope>
    <source>
        <strain evidence="13">ATCC 8093 / DSM 506 / JCM 20403 / CCM 1077 / IAM 12100 / NBRC 12443 / NCIMB 10456</strain>
    </source>
</reference>
<feature type="site" description="Electron transfer via tryptophanyl radical" evidence="9">
    <location>
        <position position="362"/>
    </location>
</feature>
<dbReference type="InterPro" id="IPR036155">
    <property type="entry name" value="Crypto/Photolyase_N_sf"/>
</dbReference>
<comment type="cofactor">
    <cofactor evidence="8">
        <name>FAD</name>
        <dbReference type="ChEBI" id="CHEBI:57692"/>
    </cofactor>
    <text evidence="8">Binds 1 FAD per subunit.</text>
</comment>
<evidence type="ECO:0000256" key="10">
    <source>
        <dbReference type="RuleBase" id="RU004182"/>
    </source>
</evidence>
<protein>
    <recommendedName>
        <fullName evidence="3">Deoxyribodipyrimidine photo-lyase</fullName>
        <ecNumber evidence="2">4.1.99.3</ecNumber>
    </recommendedName>
</protein>
<dbReference type="Proteomes" id="UP000006633">
    <property type="component" value="Chromosome"/>
</dbReference>
<dbReference type="Pfam" id="PF00875">
    <property type="entry name" value="DNA_photolyase"/>
    <property type="match status" value="1"/>
</dbReference>
<organism evidence="12 13">
    <name type="scientific">Ancylobacter novellus (strain ATCC 8093 / DSM 506 / JCM 20403 / CCM 1077 / IAM 12100 / NBRC 12443 / NCIMB 10456)</name>
    <name type="common">Starkeya novella</name>
    <dbReference type="NCBI Taxonomy" id="639283"/>
    <lineage>
        <taxon>Bacteria</taxon>
        <taxon>Pseudomonadati</taxon>
        <taxon>Pseudomonadota</taxon>
        <taxon>Alphaproteobacteria</taxon>
        <taxon>Hyphomicrobiales</taxon>
        <taxon>Xanthobacteraceae</taxon>
        <taxon>Ancylobacter</taxon>
    </lineage>
</organism>
<dbReference type="GO" id="GO:0000719">
    <property type="term" value="P:photoreactive repair"/>
    <property type="evidence" value="ECO:0007669"/>
    <property type="project" value="UniProtKB-ARBA"/>
</dbReference>
<dbReference type="PANTHER" id="PTHR11455">
    <property type="entry name" value="CRYPTOCHROME"/>
    <property type="match status" value="1"/>
</dbReference>
<dbReference type="RefSeq" id="WP_013166219.1">
    <property type="nucleotide sequence ID" value="NC_014217.1"/>
</dbReference>
<dbReference type="EC" id="4.1.99.3" evidence="2"/>
<comment type="cofactor">
    <cofactor evidence="1">
        <name>(6R)-5,10-methylene-5,6,7,8-tetrahydrofolate</name>
        <dbReference type="ChEBI" id="CHEBI:15636"/>
    </cofactor>
</comment>
<feature type="binding site" evidence="8">
    <location>
        <position position="275"/>
    </location>
    <ligand>
        <name>FAD</name>
        <dbReference type="ChEBI" id="CHEBI:57692"/>
    </ligand>
</feature>
<dbReference type="FunFam" id="1.10.579.10:FF:000003">
    <property type="entry name" value="Deoxyribodipyrimidine photo-lyase"/>
    <property type="match status" value="1"/>
</dbReference>
<keyword evidence="4 8" id="KW-0285">Flavoprotein</keyword>
<dbReference type="InterPro" id="IPR002081">
    <property type="entry name" value="Cryptochrome/DNA_photolyase_1"/>
</dbReference>
<dbReference type="InterPro" id="IPR005101">
    <property type="entry name" value="Cryptochr/Photolyase_FAD-bd"/>
</dbReference>
<dbReference type="GO" id="GO:0003677">
    <property type="term" value="F:DNA binding"/>
    <property type="evidence" value="ECO:0007669"/>
    <property type="project" value="TreeGrafter"/>
</dbReference>
<dbReference type="GO" id="GO:0009416">
    <property type="term" value="P:response to light stimulus"/>
    <property type="evidence" value="ECO:0007669"/>
    <property type="project" value="TreeGrafter"/>
</dbReference>
<dbReference type="Gene3D" id="3.40.50.620">
    <property type="entry name" value="HUPs"/>
    <property type="match status" value="1"/>
</dbReference>
<comment type="similarity">
    <text evidence="10">Belongs to the DNA photolyase family.</text>
</comment>
<dbReference type="InterPro" id="IPR018394">
    <property type="entry name" value="DNA_photolyase_1_CS_C"/>
</dbReference>
<dbReference type="Gene3D" id="1.10.579.10">
    <property type="entry name" value="DNA Cyclobutane Dipyrimidine Photolyase, subunit A, domain 3"/>
    <property type="match status" value="1"/>
</dbReference>
<comment type="catalytic activity">
    <reaction evidence="7">
        <text>cyclobutadipyrimidine (in DNA) = 2 pyrimidine residues (in DNA).</text>
        <dbReference type="EC" id="4.1.99.3"/>
    </reaction>
</comment>
<evidence type="ECO:0000256" key="1">
    <source>
        <dbReference type="ARBA" id="ARBA00001932"/>
    </source>
</evidence>
<dbReference type="PROSITE" id="PS00394">
    <property type="entry name" value="DNA_PHOTOLYASES_1_1"/>
    <property type="match status" value="1"/>
</dbReference>
<dbReference type="GO" id="GO:0003904">
    <property type="term" value="F:deoxyribodipyrimidine photo-lyase activity"/>
    <property type="evidence" value="ECO:0007669"/>
    <property type="project" value="UniProtKB-EC"/>
</dbReference>
<evidence type="ECO:0000256" key="9">
    <source>
        <dbReference type="PIRSR" id="PIRSR602081-2"/>
    </source>
</evidence>
<evidence type="ECO:0000256" key="7">
    <source>
        <dbReference type="ARBA" id="ARBA00033999"/>
    </source>
</evidence>
<evidence type="ECO:0000313" key="12">
    <source>
        <dbReference type="EMBL" id="ADH88714.1"/>
    </source>
</evidence>
<dbReference type="AlphaFoldDB" id="D7A909"/>
<feature type="site" description="Electron transfer via tryptophanyl radical" evidence="9">
    <location>
        <position position="309"/>
    </location>
</feature>
<evidence type="ECO:0000256" key="8">
    <source>
        <dbReference type="PIRSR" id="PIRSR602081-1"/>
    </source>
</evidence>
<feature type="domain" description="Photolyase/cryptochrome alpha/beta" evidence="11">
    <location>
        <begin position="4"/>
        <end position="133"/>
    </location>
</feature>
<dbReference type="Gene3D" id="1.25.40.80">
    <property type="match status" value="1"/>
</dbReference>
<dbReference type="SUPFAM" id="SSF48173">
    <property type="entry name" value="Cryptochrome/photolyase FAD-binding domain"/>
    <property type="match status" value="1"/>
</dbReference>
<accession>D7A909</accession>
<dbReference type="InterPro" id="IPR014729">
    <property type="entry name" value="Rossmann-like_a/b/a_fold"/>
</dbReference>
<dbReference type="KEGG" id="sno:Snov_1404"/>
<evidence type="ECO:0000256" key="5">
    <source>
        <dbReference type="ARBA" id="ARBA00022827"/>
    </source>
</evidence>
<evidence type="ECO:0000313" key="13">
    <source>
        <dbReference type="Proteomes" id="UP000006633"/>
    </source>
</evidence>
<evidence type="ECO:0000256" key="3">
    <source>
        <dbReference type="ARBA" id="ARBA00014046"/>
    </source>
</evidence>
<evidence type="ECO:0000259" key="11">
    <source>
        <dbReference type="PROSITE" id="PS51645"/>
    </source>
</evidence>
<evidence type="ECO:0000256" key="4">
    <source>
        <dbReference type="ARBA" id="ARBA00022630"/>
    </source>
</evidence>